<proteinExistence type="predicted"/>
<evidence type="ECO:0000259" key="2">
    <source>
        <dbReference type="Pfam" id="PF00149"/>
    </source>
</evidence>
<evidence type="ECO:0000256" key="1">
    <source>
        <dbReference type="SAM" id="MobiDB-lite"/>
    </source>
</evidence>
<dbReference type="Gene3D" id="3.60.21.10">
    <property type="match status" value="1"/>
</dbReference>
<dbReference type="GO" id="GO:0016787">
    <property type="term" value="F:hydrolase activity"/>
    <property type="evidence" value="ECO:0007669"/>
    <property type="project" value="InterPro"/>
</dbReference>
<dbReference type="InterPro" id="IPR004843">
    <property type="entry name" value="Calcineurin-like_PHP"/>
</dbReference>
<feature type="compositionally biased region" description="Acidic residues" evidence="1">
    <location>
        <begin position="78"/>
        <end position="91"/>
    </location>
</feature>
<dbReference type="GeneID" id="68615149"/>
<reference evidence="3 4" key="1">
    <citation type="journal article" date="2019" name="Int. J. Syst. Evol. Microbiol.">
        <title>The Global Catalogue of Microorganisms (GCM) 10K type strain sequencing project: providing services to taxonomists for standard genome sequencing and annotation.</title>
        <authorList>
            <consortium name="The Broad Institute Genomics Platform"/>
            <consortium name="The Broad Institute Genome Sequencing Center for Infectious Disease"/>
            <person name="Wu L."/>
            <person name="Ma J."/>
        </authorList>
    </citation>
    <scope>NUCLEOTIDE SEQUENCE [LARGE SCALE GENOMIC DNA]</scope>
    <source>
        <strain evidence="3 4">JCM 17504</strain>
    </source>
</reference>
<protein>
    <recommendedName>
        <fullName evidence="2">Calcineurin-like phosphoesterase domain-containing protein</fullName>
    </recommendedName>
</protein>
<dbReference type="Proteomes" id="UP001501729">
    <property type="component" value="Unassembled WGS sequence"/>
</dbReference>
<dbReference type="SUPFAM" id="SSF56300">
    <property type="entry name" value="Metallo-dependent phosphatases"/>
    <property type="match status" value="1"/>
</dbReference>
<evidence type="ECO:0000313" key="4">
    <source>
        <dbReference type="Proteomes" id="UP001501729"/>
    </source>
</evidence>
<feature type="region of interest" description="Disordered" evidence="1">
    <location>
        <begin position="58"/>
        <end position="118"/>
    </location>
</feature>
<dbReference type="RefSeq" id="WP_227775265.1">
    <property type="nucleotide sequence ID" value="NZ_BAABKX010000001.1"/>
</dbReference>
<feature type="domain" description="Calcineurin-like phosphoesterase" evidence="2">
    <location>
        <begin position="179"/>
        <end position="389"/>
    </location>
</feature>
<dbReference type="InterPro" id="IPR029052">
    <property type="entry name" value="Metallo-depent_PP-like"/>
</dbReference>
<sequence>MRIEHPAYALGSGKPGSVPLVPAYNRLQAGVDDEGYFDVDDEHADAVMERLADRYDVEYDDGDVVVPDADGASKEPDEGTDSGDEPPDSASDESTGAETSPSPDSVPRFGTLSARPPEAPHNAVFIETDESQGEPGARWRYDENIGEWVKQPVNTDVANVEAVNAERVSSNEVNIGPLKVGYFTDSHWGAQSGQWSDTLADLQSKIDTFVADMNSWGEDGADLVIWGGDMIQEDASSLSTSQQRIDDFRNYAESQLNCPAHMVWGNHEYAKVDDWGEDWSYSNWGVSSLEETYYSLDYHHAKLIVLNTGYNDGSRQNLRSMVPPGQYSWLKSELKSTEKPVLIWTHTPSFLGGAMSAYDNLLPESRSKYSQLLSEHDNITTVFYAHCHHQNTYGRDPLFTKSTTQFYDGVRYFYQHYPHSVGIVSRDADFSVTPYGKIKIYQDGHVSVEQSYSKDETGYQDKWRFNGTTRPQSTPLVDNLKWTHEGSFDSLDAYRLNPSESTGGSIKFHQSGVVDFAQLQSGTDGTNSILEYRRQPRALLDDTIDWPDMVWYVVMEIPNISTAEGWVTRGGIGTAPHIGLRITNGEVCAHVADGTAEGLGNQPLATNGTKRLFQCRYNAEKSVAQFAKWSESGMDGIMEQTIDNNPPLDQTTEGSPEVNPYQLLNCRIGSTDASQSELRIYDWGISLDGPGSLDFKG</sequence>
<organism evidence="3 4">
    <name type="scientific">Haladaptatus pallidirubidus</name>
    <dbReference type="NCBI Taxonomy" id="1008152"/>
    <lineage>
        <taxon>Archaea</taxon>
        <taxon>Methanobacteriati</taxon>
        <taxon>Methanobacteriota</taxon>
        <taxon>Stenosarchaea group</taxon>
        <taxon>Halobacteria</taxon>
        <taxon>Halobacteriales</taxon>
        <taxon>Haladaptataceae</taxon>
        <taxon>Haladaptatus</taxon>
    </lineage>
</organism>
<gene>
    <name evidence="3" type="ORF">GCM10025751_04620</name>
</gene>
<evidence type="ECO:0000313" key="3">
    <source>
        <dbReference type="EMBL" id="GAA5041884.1"/>
    </source>
</evidence>
<feature type="compositionally biased region" description="Polar residues" evidence="1">
    <location>
        <begin position="92"/>
        <end position="103"/>
    </location>
</feature>
<dbReference type="EMBL" id="BAABKX010000001">
    <property type="protein sequence ID" value="GAA5041884.1"/>
    <property type="molecule type" value="Genomic_DNA"/>
</dbReference>
<keyword evidence="4" id="KW-1185">Reference proteome</keyword>
<dbReference type="AlphaFoldDB" id="A0AAV3UBI0"/>
<dbReference type="Pfam" id="PF00149">
    <property type="entry name" value="Metallophos"/>
    <property type="match status" value="1"/>
</dbReference>
<accession>A0AAV3UBI0</accession>
<comment type="caution">
    <text evidence="3">The sequence shown here is derived from an EMBL/GenBank/DDBJ whole genome shotgun (WGS) entry which is preliminary data.</text>
</comment>
<name>A0AAV3UBI0_9EURY</name>